<name>A0ABZ1L130_9ACTN</name>
<evidence type="ECO:0000313" key="3">
    <source>
        <dbReference type="Proteomes" id="UP001622594"/>
    </source>
</evidence>
<dbReference type="RefSeq" id="WP_371634790.1">
    <property type="nucleotide sequence ID" value="NZ_CP108062.1"/>
</dbReference>
<accession>A0ABZ1L130</accession>
<feature type="compositionally biased region" description="Low complexity" evidence="1">
    <location>
        <begin position="179"/>
        <end position="197"/>
    </location>
</feature>
<feature type="compositionally biased region" description="Gly residues" evidence="1">
    <location>
        <begin position="137"/>
        <end position="146"/>
    </location>
</feature>
<feature type="compositionally biased region" description="Basic and acidic residues" evidence="1">
    <location>
        <begin position="10"/>
        <end position="20"/>
    </location>
</feature>
<organism evidence="2 3">
    <name type="scientific">Streptomyces zaomyceticus</name>
    <dbReference type="NCBI Taxonomy" id="68286"/>
    <lineage>
        <taxon>Bacteria</taxon>
        <taxon>Bacillati</taxon>
        <taxon>Actinomycetota</taxon>
        <taxon>Actinomycetes</taxon>
        <taxon>Kitasatosporales</taxon>
        <taxon>Streptomycetaceae</taxon>
        <taxon>Streptomyces</taxon>
    </lineage>
</organism>
<proteinExistence type="predicted"/>
<sequence>MPHPSTDTPPPDRRPGEPDPHGASAAPGESGPPVDSAAPGESAPRDASDPVGSSGRIGSSGHGGATDASRATRPAVPPRAGSESGWSPRLVRLGAPRPGPAARRANRFGVPLVPLLVAALVATAFLAARGGTPQGVSTGGRPGGAAIGAPVPAVSDDGRTPEATPSADGGPAGTRTRDTGAAGTSTADTPTTRTARPQRSAPSGESQAPTSSPARSTATPRPTAPATRGGGSTRSVSFEALRVGDCFDIDRDAPGTALRRACDTPHRAELVARLRLTGLRATDEAIREAATLLCREPLRRKAARQPAGTRWTTFVQYPYRTSYLLGSDTVACSLAAPSAIGGRISHRLQ</sequence>
<dbReference type="Proteomes" id="UP001622594">
    <property type="component" value="Chromosome"/>
</dbReference>
<evidence type="ECO:0000313" key="2">
    <source>
        <dbReference type="EMBL" id="WTR68232.1"/>
    </source>
</evidence>
<gene>
    <name evidence="2" type="ORF">OG814_02625</name>
</gene>
<feature type="region of interest" description="Disordered" evidence="1">
    <location>
        <begin position="131"/>
        <end position="235"/>
    </location>
</feature>
<protein>
    <recommendedName>
        <fullName evidence="4">Septum formation-related domain-containing protein</fullName>
    </recommendedName>
</protein>
<reference evidence="2 3" key="1">
    <citation type="submission" date="2022-10" db="EMBL/GenBank/DDBJ databases">
        <title>The complete genomes of actinobacterial strains from the NBC collection.</title>
        <authorList>
            <person name="Joergensen T.S."/>
            <person name="Alvarez Arevalo M."/>
            <person name="Sterndorff E.B."/>
            <person name="Faurdal D."/>
            <person name="Vuksanovic O."/>
            <person name="Mourched A.-S."/>
            <person name="Charusanti P."/>
            <person name="Shaw S."/>
            <person name="Blin K."/>
            <person name="Weber T."/>
        </authorList>
    </citation>
    <scope>NUCLEOTIDE SEQUENCE [LARGE SCALE GENOMIC DNA]</scope>
    <source>
        <strain evidence="2 3">NBC_00123</strain>
    </source>
</reference>
<dbReference type="EMBL" id="CP108188">
    <property type="protein sequence ID" value="WTR68232.1"/>
    <property type="molecule type" value="Genomic_DNA"/>
</dbReference>
<feature type="region of interest" description="Disordered" evidence="1">
    <location>
        <begin position="1"/>
        <end position="104"/>
    </location>
</feature>
<feature type="compositionally biased region" description="Low complexity" evidence="1">
    <location>
        <begin position="208"/>
        <end position="227"/>
    </location>
</feature>
<keyword evidence="3" id="KW-1185">Reference proteome</keyword>
<evidence type="ECO:0000256" key="1">
    <source>
        <dbReference type="SAM" id="MobiDB-lite"/>
    </source>
</evidence>
<feature type="compositionally biased region" description="Low complexity" evidence="1">
    <location>
        <begin position="94"/>
        <end position="103"/>
    </location>
</feature>
<evidence type="ECO:0008006" key="4">
    <source>
        <dbReference type="Google" id="ProtNLM"/>
    </source>
</evidence>